<proteinExistence type="predicted"/>
<dbReference type="STRING" id="909613.UO65_5528"/>
<dbReference type="EMBL" id="AYXG01000215">
    <property type="protein sequence ID" value="EWC59181.1"/>
    <property type="molecule type" value="Genomic_DNA"/>
</dbReference>
<evidence type="ECO:0000256" key="2">
    <source>
        <dbReference type="SAM" id="MobiDB-lite"/>
    </source>
</evidence>
<evidence type="ECO:0000313" key="4">
    <source>
        <dbReference type="Proteomes" id="UP000019277"/>
    </source>
</evidence>
<feature type="coiled-coil region" evidence="1">
    <location>
        <begin position="174"/>
        <end position="227"/>
    </location>
</feature>
<organism evidence="3 4">
    <name type="scientific">Actinokineospora spheciospongiae</name>
    <dbReference type="NCBI Taxonomy" id="909613"/>
    <lineage>
        <taxon>Bacteria</taxon>
        <taxon>Bacillati</taxon>
        <taxon>Actinomycetota</taxon>
        <taxon>Actinomycetes</taxon>
        <taxon>Pseudonocardiales</taxon>
        <taxon>Pseudonocardiaceae</taxon>
        <taxon>Actinokineospora</taxon>
    </lineage>
</organism>
<gene>
    <name evidence="3" type="ORF">UO65_5528</name>
</gene>
<dbReference type="Proteomes" id="UP000019277">
    <property type="component" value="Unassembled WGS sequence"/>
</dbReference>
<feature type="region of interest" description="Disordered" evidence="2">
    <location>
        <begin position="274"/>
        <end position="295"/>
    </location>
</feature>
<dbReference type="eggNOG" id="COG1196">
    <property type="taxonomic scope" value="Bacteria"/>
</dbReference>
<name>W7IRU2_9PSEU</name>
<dbReference type="RefSeq" id="WP_035288017.1">
    <property type="nucleotide sequence ID" value="NZ_AYXG01000215.1"/>
</dbReference>
<reference evidence="3 4" key="1">
    <citation type="journal article" date="2014" name="Genome Announc.">
        <title>Draft Genome Sequence of the Antitrypanosomally Active Sponge-Associated Bacterium Actinokineospora sp. Strain EG49.</title>
        <authorList>
            <person name="Harjes J."/>
            <person name="Ryu T."/>
            <person name="Abdelmohsen U.R."/>
            <person name="Moitinho-Silva L."/>
            <person name="Horn H."/>
            <person name="Ravasi T."/>
            <person name="Hentschel U."/>
        </authorList>
    </citation>
    <scope>NUCLEOTIDE SEQUENCE [LARGE SCALE GENOMIC DNA]</scope>
    <source>
        <strain evidence="3 4">EG49</strain>
    </source>
</reference>
<sequence length="295" mass="32452">MAFQQERDADPGFAVVRNGFDRSQVKEYVRTAEAAAERSEAQVREARAEVAELSGQLELARREIDALTERLDKIGTAAAAASAPNAGERAARAVVVAKAQANEVNARAQAAAETAWTAAEEASTALRDRYRRLLADLDTQHNELHGAHKRVMDEARAKVTAMTKVADQRQKDIDDRAERERQRLEQQFQEQQAERRAALAEEIESNRAAAEREAARLVQEATDEADKRIAAATSVVERLTALREQLATRLRGTNDLLTRSVSLLEPLEAEAEFTAETPADLADLPPVKRPAPSTP</sequence>
<protein>
    <submittedName>
        <fullName evidence="3">Putative cellulose-binding protein</fullName>
    </submittedName>
</protein>
<accession>W7IRU2</accession>
<keyword evidence="4" id="KW-1185">Reference proteome</keyword>
<evidence type="ECO:0000313" key="3">
    <source>
        <dbReference type="EMBL" id="EWC59181.1"/>
    </source>
</evidence>
<dbReference type="AlphaFoldDB" id="W7IRU2"/>
<evidence type="ECO:0000256" key="1">
    <source>
        <dbReference type="SAM" id="Coils"/>
    </source>
</evidence>
<comment type="caution">
    <text evidence="3">The sequence shown here is derived from an EMBL/GenBank/DDBJ whole genome shotgun (WGS) entry which is preliminary data.</text>
</comment>
<keyword evidence="1" id="KW-0175">Coiled coil</keyword>
<feature type="coiled-coil region" evidence="1">
    <location>
        <begin position="29"/>
        <end position="77"/>
    </location>
</feature>
<dbReference type="OrthoDB" id="3691987at2"/>